<feature type="binding site" evidence="4">
    <location>
        <position position="22"/>
    </location>
    <ligand>
        <name>NAD(+)</name>
        <dbReference type="ChEBI" id="CHEBI:57540"/>
    </ligand>
</feature>
<dbReference type="InterPro" id="IPR029035">
    <property type="entry name" value="DHS-like_NAD/FAD-binding_dom"/>
</dbReference>
<feature type="binding site" evidence="4 5">
    <location>
        <position position="143"/>
    </location>
    <ligand>
        <name>Zn(2+)</name>
        <dbReference type="ChEBI" id="CHEBI:29105"/>
    </ligand>
</feature>
<dbReference type="PANTHER" id="PTHR11085">
    <property type="entry name" value="NAD-DEPENDENT PROTEIN DEACYLASE SIRTUIN-5, MITOCHONDRIAL-RELATED"/>
    <property type="match status" value="1"/>
</dbReference>
<dbReference type="PANTHER" id="PTHR11085:SF4">
    <property type="entry name" value="NAD-DEPENDENT PROTEIN DEACYLASE"/>
    <property type="match status" value="1"/>
</dbReference>
<evidence type="ECO:0000256" key="2">
    <source>
        <dbReference type="ARBA" id="ARBA00022679"/>
    </source>
</evidence>
<feature type="binding site" evidence="4">
    <location>
        <position position="206"/>
    </location>
    <ligand>
        <name>NAD(+)</name>
        <dbReference type="ChEBI" id="CHEBI:57540"/>
    </ligand>
</feature>
<dbReference type="GO" id="GO:0017136">
    <property type="term" value="F:histone deacetylase activity, NAD-dependent"/>
    <property type="evidence" value="ECO:0007669"/>
    <property type="project" value="TreeGrafter"/>
</dbReference>
<feature type="binding site" evidence="4 5">
    <location>
        <position position="141"/>
    </location>
    <ligand>
        <name>Zn(2+)</name>
        <dbReference type="ChEBI" id="CHEBI:29105"/>
    </ligand>
</feature>
<feature type="binding site" evidence="4">
    <location>
        <position position="30"/>
    </location>
    <ligand>
        <name>NAD(+)</name>
        <dbReference type="ChEBI" id="CHEBI:57540"/>
    </ligand>
</feature>
<comment type="catalytic activity">
    <reaction evidence="4">
        <text>N(6)-acetyl-L-lysyl-[protein] + NAD(+) + H2O = 2''-O-acetyl-ADP-D-ribose + nicotinamide + L-lysyl-[protein]</text>
        <dbReference type="Rhea" id="RHEA:43636"/>
        <dbReference type="Rhea" id="RHEA-COMP:9752"/>
        <dbReference type="Rhea" id="RHEA-COMP:10731"/>
        <dbReference type="ChEBI" id="CHEBI:15377"/>
        <dbReference type="ChEBI" id="CHEBI:17154"/>
        <dbReference type="ChEBI" id="CHEBI:29969"/>
        <dbReference type="ChEBI" id="CHEBI:57540"/>
        <dbReference type="ChEBI" id="CHEBI:61930"/>
        <dbReference type="ChEBI" id="CHEBI:83767"/>
        <dbReference type="EC" id="2.3.1.286"/>
    </reaction>
</comment>
<accession>A0A150N796</accession>
<feature type="binding site" evidence="4">
    <location>
        <position position="99"/>
    </location>
    <ligand>
        <name>NAD(+)</name>
        <dbReference type="ChEBI" id="CHEBI:57540"/>
    </ligand>
</feature>
<dbReference type="GO" id="GO:0070403">
    <property type="term" value="F:NAD+ binding"/>
    <property type="evidence" value="ECO:0007669"/>
    <property type="project" value="UniProtKB-UniRule"/>
</dbReference>
<feature type="active site" description="Proton acceptor" evidence="4 5">
    <location>
        <position position="114"/>
    </location>
</feature>
<reference evidence="7 8" key="1">
    <citation type="submission" date="2016-01" db="EMBL/GenBank/DDBJ databases">
        <title>Draft Genome Sequences of Seven Thermophilic Sporeformers Isolated from Foods.</title>
        <authorList>
            <person name="Berendsen E.M."/>
            <person name="Wells-Bennik M.H."/>
            <person name="Krawcyk A.O."/>
            <person name="De Jong A."/>
            <person name="Holsappel S."/>
            <person name="Eijlander R.T."/>
            <person name="Kuipers O.P."/>
        </authorList>
    </citation>
    <scope>NUCLEOTIDE SEQUENCE [LARGE SCALE GENOMIC DNA]</scope>
    <source>
        <strain evidence="7 8">B4110</strain>
    </source>
</reference>
<feature type="binding site" evidence="4">
    <location>
        <position position="98"/>
    </location>
    <ligand>
        <name>nicotinamide</name>
        <dbReference type="ChEBI" id="CHEBI:17154"/>
    </ligand>
</feature>
<proteinExistence type="inferred from homology"/>
<dbReference type="EMBL" id="LQYW01000010">
    <property type="protein sequence ID" value="KYD32617.1"/>
    <property type="molecule type" value="Genomic_DNA"/>
</dbReference>
<feature type="binding site" evidence="4">
    <location>
        <position position="29"/>
    </location>
    <ligand>
        <name>NAD(+)</name>
        <dbReference type="ChEBI" id="CHEBI:57540"/>
    </ligand>
</feature>
<feature type="binding site" evidence="4">
    <location>
        <position position="182"/>
    </location>
    <ligand>
        <name>NAD(+)</name>
        <dbReference type="ChEBI" id="CHEBI:57540"/>
    </ligand>
</feature>
<dbReference type="GO" id="GO:0005737">
    <property type="term" value="C:cytoplasm"/>
    <property type="evidence" value="ECO:0007669"/>
    <property type="project" value="UniProtKB-SubCell"/>
</dbReference>
<feature type="binding site" evidence="4">
    <location>
        <position position="18"/>
    </location>
    <ligand>
        <name>NAD(+)</name>
        <dbReference type="ChEBI" id="CHEBI:57540"/>
    </ligand>
</feature>
<feature type="domain" description="Deacetylase sirtuin-type" evidence="6">
    <location>
        <begin position="1"/>
        <end position="242"/>
    </location>
</feature>
<feature type="binding site" evidence="4">
    <location>
        <position position="96"/>
    </location>
    <ligand>
        <name>NAD(+)</name>
        <dbReference type="ChEBI" id="CHEBI:57540"/>
    </ligand>
</feature>
<feature type="binding site" evidence="4">
    <location>
        <position position="29"/>
    </location>
    <ligand>
        <name>nicotinamide</name>
        <dbReference type="ChEBI" id="CHEBI:17154"/>
    </ligand>
</feature>
<keyword evidence="2 4" id="KW-0808">Transferase</keyword>
<organism evidence="7 8">
    <name type="scientific">Parageobacillus toebii</name>
    <dbReference type="NCBI Taxonomy" id="153151"/>
    <lineage>
        <taxon>Bacteria</taxon>
        <taxon>Bacillati</taxon>
        <taxon>Bacillota</taxon>
        <taxon>Bacilli</taxon>
        <taxon>Bacillales</taxon>
        <taxon>Anoxybacillaceae</taxon>
        <taxon>Parageobacillus</taxon>
    </lineage>
</organism>
<keyword evidence="3 4" id="KW-0520">NAD</keyword>
<feature type="binding site" evidence="4">
    <location>
        <position position="98"/>
    </location>
    <ligand>
        <name>NAD(+)</name>
        <dbReference type="ChEBI" id="CHEBI:57540"/>
    </ligand>
</feature>
<dbReference type="SUPFAM" id="SSF52467">
    <property type="entry name" value="DHS-like NAD/FAD-binding domain"/>
    <property type="match status" value="1"/>
</dbReference>
<dbReference type="InterPro" id="IPR028628">
    <property type="entry name" value="Sirtuin_class_U"/>
</dbReference>
<evidence type="ECO:0000256" key="3">
    <source>
        <dbReference type="ARBA" id="ARBA00023027"/>
    </source>
</evidence>
<evidence type="ECO:0000256" key="1">
    <source>
        <dbReference type="ARBA" id="ARBA00022490"/>
    </source>
</evidence>
<comment type="function">
    <text evidence="4">NAD-dependent protein deacetylase which modulates the activities of several enzymes which are inactive in their acetylated form.</text>
</comment>
<feature type="binding site" evidence="4">
    <location>
        <position position="99"/>
    </location>
    <ligand>
        <name>nicotinamide</name>
        <dbReference type="ChEBI" id="CHEBI:17154"/>
    </ligand>
</feature>
<comment type="caution">
    <text evidence="7">The sequence shown here is derived from an EMBL/GenBank/DDBJ whole genome shotgun (WGS) entry which is preliminary data.</text>
</comment>
<keyword evidence="1 4" id="KW-0963">Cytoplasm</keyword>
<evidence type="ECO:0000256" key="4">
    <source>
        <dbReference type="HAMAP-Rule" id="MF_01968"/>
    </source>
</evidence>
<evidence type="ECO:0000259" key="6">
    <source>
        <dbReference type="PROSITE" id="PS50305"/>
    </source>
</evidence>
<comment type="similarity">
    <text evidence="4">Belongs to the sirtuin family. Class U subfamily.</text>
</comment>
<feature type="binding site" evidence="4">
    <location>
        <position position="114"/>
    </location>
    <ligand>
        <name>NAD(+)</name>
        <dbReference type="ChEBI" id="CHEBI:57540"/>
    </ligand>
</feature>
<dbReference type="Gene3D" id="3.40.50.1220">
    <property type="entry name" value="TPP-binding domain"/>
    <property type="match status" value="1"/>
</dbReference>
<dbReference type="InterPro" id="IPR003000">
    <property type="entry name" value="Sirtuin"/>
</dbReference>
<dbReference type="Proteomes" id="UP000075324">
    <property type="component" value="Unassembled WGS sequence"/>
</dbReference>
<dbReference type="InterPro" id="IPR050134">
    <property type="entry name" value="NAD-dep_sirtuin_deacylases"/>
</dbReference>
<feature type="binding site" evidence="4">
    <location>
        <position position="225"/>
    </location>
    <ligand>
        <name>NAD(+)</name>
        <dbReference type="ChEBI" id="CHEBI:57540"/>
    </ligand>
</feature>
<dbReference type="PROSITE" id="PS50305">
    <property type="entry name" value="SIRTUIN"/>
    <property type="match status" value="1"/>
</dbReference>
<keyword evidence="4 5" id="KW-0479">Metal-binding</keyword>
<dbReference type="Pfam" id="PF02146">
    <property type="entry name" value="SIR2"/>
    <property type="match status" value="1"/>
</dbReference>
<dbReference type="PATRIC" id="fig|153151.4.peg.223"/>
<dbReference type="InterPro" id="IPR026591">
    <property type="entry name" value="Sirtuin_cat_small_dom_sf"/>
</dbReference>
<dbReference type="AlphaFoldDB" id="A0A150N796"/>
<feature type="binding site" evidence="4 5">
    <location>
        <position position="125"/>
    </location>
    <ligand>
        <name>Zn(2+)</name>
        <dbReference type="ChEBI" id="CHEBI:29105"/>
    </ligand>
</feature>
<dbReference type="Gene3D" id="3.30.1600.10">
    <property type="entry name" value="SIR2/SIRT2 'Small Domain"/>
    <property type="match status" value="1"/>
</dbReference>
<dbReference type="HAMAP" id="MF_01968">
    <property type="entry name" value="Sirtuin_ClassU"/>
    <property type="match status" value="1"/>
</dbReference>
<comment type="subcellular location">
    <subcellularLocation>
        <location evidence="4">Cytoplasm</location>
    </subcellularLocation>
</comment>
<comment type="cofactor">
    <cofactor evidence="4">
        <name>Zn(2+)</name>
        <dbReference type="ChEBI" id="CHEBI:29105"/>
    </cofactor>
    <text evidence="4">Binds 1 zinc ion per subunit.</text>
</comment>
<dbReference type="NCBIfam" id="NF001753">
    <property type="entry name" value="PRK00481.1-3"/>
    <property type="match status" value="1"/>
</dbReference>
<sequence>MIASWLSSSRYAVVLTGAGMSTESGLPDFRSAKTGLWNRFNPQQLASTYALEHHREAFIEFYQYRIRTLRSCKPHEGHAILADWERSGLIKQIITQNVDGFHQQAGSQRVIELHGSLRTVHCQRCGNTLDSEVYLHNQFECDCGGFLRPSVVLFGEMLPEDAIEQAWQAAQKADLLIVLGSSLQVSPANQLPLVAKRNGAKVVIVNWEPTEFDDIADIVIHERKIGDVLRDIEREWKVGNDS</sequence>
<comment type="caution">
    <text evidence="4">Lacks conserved residue(s) required for the propagation of feature annotation.</text>
</comment>
<dbReference type="EC" id="2.3.1.286" evidence="4"/>
<dbReference type="RefSeq" id="WP_062677288.1">
    <property type="nucleotide sequence ID" value="NZ_JARTKR010000068.1"/>
</dbReference>
<keyword evidence="4 5" id="KW-0862">Zinc</keyword>
<gene>
    <name evidence="4" type="primary">cobB</name>
    <name evidence="7" type="ORF">B4110_1502</name>
</gene>
<evidence type="ECO:0000256" key="5">
    <source>
        <dbReference type="PROSITE-ProRule" id="PRU00236"/>
    </source>
</evidence>
<name>A0A150N796_9BACL</name>
<evidence type="ECO:0000313" key="7">
    <source>
        <dbReference type="EMBL" id="KYD32617.1"/>
    </source>
</evidence>
<protein>
    <recommendedName>
        <fullName evidence="4">NAD-dependent protein deacetylase</fullName>
        <ecNumber evidence="4">2.3.1.286</ecNumber>
    </recommendedName>
    <alternativeName>
        <fullName evidence="4">Regulatory protein SIR2 homolog</fullName>
    </alternativeName>
</protein>
<feature type="binding site" evidence="4">
    <location>
        <position position="181"/>
    </location>
    <ligand>
        <name>NAD(+)</name>
        <dbReference type="ChEBI" id="CHEBI:57540"/>
    </ligand>
</feature>
<dbReference type="InterPro" id="IPR026590">
    <property type="entry name" value="Ssirtuin_cat_dom"/>
</dbReference>
<evidence type="ECO:0000313" key="8">
    <source>
        <dbReference type="Proteomes" id="UP000075324"/>
    </source>
</evidence>
<dbReference type="GO" id="GO:0008270">
    <property type="term" value="F:zinc ion binding"/>
    <property type="evidence" value="ECO:0007669"/>
    <property type="project" value="UniProtKB-UniRule"/>
</dbReference>
<feature type="binding site" evidence="4 5">
    <location>
        <position position="122"/>
    </location>
    <ligand>
        <name>Zn(2+)</name>
        <dbReference type="ChEBI" id="CHEBI:29105"/>
    </ligand>
</feature>